<feature type="domain" description="UspA" evidence="3">
    <location>
        <begin position="182"/>
        <end position="330"/>
    </location>
</feature>
<comment type="caution">
    <text evidence="4">The sequence shown here is derived from an EMBL/GenBank/DDBJ whole genome shotgun (WGS) entry which is preliminary data.</text>
</comment>
<dbReference type="InterPro" id="IPR006015">
    <property type="entry name" value="Universal_stress_UspA"/>
</dbReference>
<proteinExistence type="inferred from homology"/>
<comment type="similarity">
    <text evidence="1">Belongs to the universal stress protein A family.</text>
</comment>
<evidence type="ECO:0000259" key="3">
    <source>
        <dbReference type="Pfam" id="PF00582"/>
    </source>
</evidence>
<dbReference type="EMBL" id="BNED01000005">
    <property type="protein sequence ID" value="GHI79197.1"/>
    <property type="molecule type" value="Genomic_DNA"/>
</dbReference>
<dbReference type="Proteomes" id="UP000608522">
    <property type="component" value="Unassembled WGS sequence"/>
</dbReference>
<dbReference type="Pfam" id="PF00582">
    <property type="entry name" value="Usp"/>
    <property type="match status" value="3"/>
</dbReference>
<protein>
    <recommendedName>
        <fullName evidence="3">UspA domain-containing protein</fullName>
    </recommendedName>
</protein>
<accession>A0ABQ3TFJ9</accession>
<dbReference type="InterPro" id="IPR014729">
    <property type="entry name" value="Rossmann-like_a/b/a_fold"/>
</dbReference>
<dbReference type="PANTHER" id="PTHR46268">
    <property type="entry name" value="STRESS RESPONSE PROTEIN NHAX"/>
    <property type="match status" value="1"/>
</dbReference>
<dbReference type="RefSeq" id="WP_237403984.1">
    <property type="nucleotide sequence ID" value="NZ_BAAATO010000002.1"/>
</dbReference>
<name>A0ABQ3TFJ9_9ACTN</name>
<feature type="compositionally biased region" description="Gly residues" evidence="2">
    <location>
        <begin position="75"/>
        <end position="99"/>
    </location>
</feature>
<evidence type="ECO:0000256" key="2">
    <source>
        <dbReference type="SAM" id="MobiDB-lite"/>
    </source>
</evidence>
<evidence type="ECO:0000313" key="4">
    <source>
        <dbReference type="EMBL" id="GHI79197.1"/>
    </source>
</evidence>
<dbReference type="PRINTS" id="PR01438">
    <property type="entry name" value="UNVRSLSTRESS"/>
</dbReference>
<feature type="region of interest" description="Disordered" evidence="2">
    <location>
        <begin position="74"/>
        <end position="99"/>
    </location>
</feature>
<gene>
    <name evidence="4" type="ORF">Sspor_47580</name>
</gene>
<dbReference type="SUPFAM" id="SSF52402">
    <property type="entry name" value="Adenine nucleotide alpha hydrolases-like"/>
    <property type="match status" value="2"/>
</dbReference>
<dbReference type="PANTHER" id="PTHR46268:SF6">
    <property type="entry name" value="UNIVERSAL STRESS PROTEIN UP12"/>
    <property type="match status" value="1"/>
</dbReference>
<organism evidence="4 5">
    <name type="scientific">Streptomyces spororaveus</name>
    <dbReference type="NCBI Taxonomy" id="284039"/>
    <lineage>
        <taxon>Bacteria</taxon>
        <taxon>Bacillati</taxon>
        <taxon>Actinomycetota</taxon>
        <taxon>Actinomycetes</taxon>
        <taxon>Kitasatosporales</taxon>
        <taxon>Streptomycetaceae</taxon>
        <taxon>Streptomyces</taxon>
    </lineage>
</organism>
<dbReference type="InterPro" id="IPR006016">
    <property type="entry name" value="UspA"/>
</dbReference>
<reference evidence="5" key="1">
    <citation type="submission" date="2023-07" db="EMBL/GenBank/DDBJ databases">
        <title>Whole genome shotgun sequence of Streptomyces spororaveus NBRC 15456.</title>
        <authorList>
            <person name="Komaki H."/>
            <person name="Tamura T."/>
        </authorList>
    </citation>
    <scope>NUCLEOTIDE SEQUENCE [LARGE SCALE GENOMIC DNA]</scope>
    <source>
        <strain evidence="5">NBRC 15456</strain>
    </source>
</reference>
<feature type="domain" description="UspA" evidence="3">
    <location>
        <begin position="129"/>
        <end position="164"/>
    </location>
</feature>
<evidence type="ECO:0000256" key="1">
    <source>
        <dbReference type="ARBA" id="ARBA00008791"/>
    </source>
</evidence>
<feature type="domain" description="UspA" evidence="3">
    <location>
        <begin position="5"/>
        <end position="60"/>
    </location>
</feature>
<sequence>MSNTPVIAAVDGSEHSLRALEWARAEAVRHDCGLLVAHVLPDHAQLYAGRRASLHDASEPEDIPDPVREWVRALLGGGPGSGSGSGAGPGSGSGSGFDPGAGLPAGVTYEALEGSVPEALRVIGSRSRMLVMGSRGRGGFASLLLGSSSRAVASTAACPVVVVPHAERGARPDADAELSAGRVVVGLHAAETPDDVLTFAFTEAAVRGTTVQVVSAYAIPPSPNLVIDSPFAVIPPEGLADEGDGVPAEREMLRSQTERLAPLRERFPDVPVEQAAVPGDPAGRLVIASRAAALIVVGRHHPRRTAMSLAIGSVAHAVLHHAHGPVAVVPTLKDDA</sequence>
<dbReference type="Gene3D" id="3.40.50.620">
    <property type="entry name" value="HUPs"/>
    <property type="match status" value="3"/>
</dbReference>
<keyword evidence="5" id="KW-1185">Reference proteome</keyword>
<evidence type="ECO:0000313" key="5">
    <source>
        <dbReference type="Proteomes" id="UP000608522"/>
    </source>
</evidence>
<dbReference type="CDD" id="cd23659">
    <property type="entry name" value="USP_At3g01520-like"/>
    <property type="match status" value="1"/>
</dbReference>